<evidence type="ECO:0000256" key="2">
    <source>
        <dbReference type="SAM" id="SignalP"/>
    </source>
</evidence>
<gene>
    <name evidence="3" type="ORF">OIK40_01315</name>
</gene>
<feature type="signal peptide" evidence="2">
    <location>
        <begin position="1"/>
        <end position="26"/>
    </location>
</feature>
<protein>
    <submittedName>
        <fullName evidence="3">Uncharacterized protein</fullName>
    </submittedName>
</protein>
<sequence length="119" mass="12820">MQLVTFPLAALALLGATGAPTSLQQAAESRATMREIQTLTPSPEQCRDRITQVRESTGKPPLLDRAPASPERPHRIYAVDKRIDGCAVMVMHGDVSDIRPLPARPEGPVLQMPARGSGQ</sequence>
<evidence type="ECO:0000256" key="1">
    <source>
        <dbReference type="SAM" id="MobiDB-lite"/>
    </source>
</evidence>
<evidence type="ECO:0000313" key="4">
    <source>
        <dbReference type="Proteomes" id="UP001216558"/>
    </source>
</evidence>
<dbReference type="EMBL" id="JAQQXQ010000001">
    <property type="protein sequence ID" value="MDC8753276.1"/>
    <property type="molecule type" value="Genomic_DNA"/>
</dbReference>
<accession>A0ABT5JL92</accession>
<organism evidence="3 4">
    <name type="scientific">Erythrobacter fulvus</name>
    <dbReference type="NCBI Taxonomy" id="2987523"/>
    <lineage>
        <taxon>Bacteria</taxon>
        <taxon>Pseudomonadati</taxon>
        <taxon>Pseudomonadota</taxon>
        <taxon>Alphaproteobacteria</taxon>
        <taxon>Sphingomonadales</taxon>
        <taxon>Erythrobacteraceae</taxon>
        <taxon>Erythrobacter/Porphyrobacter group</taxon>
        <taxon>Erythrobacter</taxon>
    </lineage>
</organism>
<feature type="chain" id="PRO_5047530887" evidence="2">
    <location>
        <begin position="27"/>
        <end position="119"/>
    </location>
</feature>
<comment type="caution">
    <text evidence="3">The sequence shown here is derived from an EMBL/GenBank/DDBJ whole genome shotgun (WGS) entry which is preliminary data.</text>
</comment>
<proteinExistence type="predicted"/>
<name>A0ABT5JL92_9SPHN</name>
<feature type="region of interest" description="Disordered" evidence="1">
    <location>
        <begin position="53"/>
        <end position="72"/>
    </location>
</feature>
<reference evidence="3 4" key="1">
    <citation type="submission" date="2022-10" db="EMBL/GenBank/DDBJ databases">
        <title>Erythrobacter sp. sf7 Genome sequencing.</title>
        <authorList>
            <person name="Park S."/>
        </authorList>
    </citation>
    <scope>NUCLEOTIDE SEQUENCE [LARGE SCALE GENOMIC DNA]</scope>
    <source>
        <strain evidence="4">sf7</strain>
    </source>
</reference>
<keyword evidence="4" id="KW-1185">Reference proteome</keyword>
<evidence type="ECO:0000313" key="3">
    <source>
        <dbReference type="EMBL" id="MDC8753276.1"/>
    </source>
</evidence>
<dbReference type="RefSeq" id="WP_273675531.1">
    <property type="nucleotide sequence ID" value="NZ_JAQQXQ010000001.1"/>
</dbReference>
<keyword evidence="2" id="KW-0732">Signal</keyword>
<feature type="region of interest" description="Disordered" evidence="1">
    <location>
        <begin position="97"/>
        <end position="119"/>
    </location>
</feature>
<dbReference type="Proteomes" id="UP001216558">
    <property type="component" value="Unassembled WGS sequence"/>
</dbReference>